<dbReference type="PANTHER" id="PTHR35802:SF1">
    <property type="entry name" value="PROTEASE SYNTHASE AND SPORULATION PROTEIN PAI 2"/>
    <property type="match status" value="1"/>
</dbReference>
<organism evidence="1 2">
    <name type="scientific">Kineosporia mesophila</name>
    <dbReference type="NCBI Taxonomy" id="566012"/>
    <lineage>
        <taxon>Bacteria</taxon>
        <taxon>Bacillati</taxon>
        <taxon>Actinomycetota</taxon>
        <taxon>Actinomycetes</taxon>
        <taxon>Kineosporiales</taxon>
        <taxon>Kineosporiaceae</taxon>
        <taxon>Kineosporia</taxon>
    </lineage>
</organism>
<evidence type="ECO:0000313" key="1">
    <source>
        <dbReference type="EMBL" id="GAA3630753.1"/>
    </source>
</evidence>
<dbReference type="InterPro" id="IPR012349">
    <property type="entry name" value="Split_barrel_FMN-bd"/>
</dbReference>
<comment type="caution">
    <text evidence="1">The sequence shown here is derived from an EMBL/GenBank/DDBJ whole genome shotgun (WGS) entry which is preliminary data.</text>
</comment>
<proteinExistence type="predicted"/>
<dbReference type="Gene3D" id="2.30.110.10">
    <property type="entry name" value="Electron Transport, Fmn-binding Protein, Chain A"/>
    <property type="match status" value="1"/>
</dbReference>
<protein>
    <submittedName>
        <fullName evidence="1">FMN-binding negative transcriptional regulator</fullName>
    </submittedName>
</protein>
<gene>
    <name evidence="1" type="ORF">GCM10022223_55740</name>
</gene>
<dbReference type="RefSeq" id="WP_231486149.1">
    <property type="nucleotide sequence ID" value="NZ_BAAAZO010000011.1"/>
</dbReference>
<keyword evidence="2" id="KW-1185">Reference proteome</keyword>
<name>A0ABP7AEY1_9ACTN</name>
<evidence type="ECO:0000313" key="2">
    <source>
        <dbReference type="Proteomes" id="UP001501074"/>
    </source>
</evidence>
<dbReference type="Proteomes" id="UP001501074">
    <property type="component" value="Unassembled WGS sequence"/>
</dbReference>
<dbReference type="InterPro" id="IPR007396">
    <property type="entry name" value="TR_PAI2-type"/>
</dbReference>
<dbReference type="EMBL" id="BAAAZO010000011">
    <property type="protein sequence ID" value="GAA3630753.1"/>
    <property type="molecule type" value="Genomic_DNA"/>
</dbReference>
<reference evidence="2" key="1">
    <citation type="journal article" date="2019" name="Int. J. Syst. Evol. Microbiol.">
        <title>The Global Catalogue of Microorganisms (GCM) 10K type strain sequencing project: providing services to taxonomists for standard genome sequencing and annotation.</title>
        <authorList>
            <consortium name="The Broad Institute Genomics Platform"/>
            <consortium name="The Broad Institute Genome Sequencing Center for Infectious Disease"/>
            <person name="Wu L."/>
            <person name="Ma J."/>
        </authorList>
    </citation>
    <scope>NUCLEOTIDE SEQUENCE [LARGE SCALE GENOMIC DNA]</scope>
    <source>
        <strain evidence="2">JCM 16902</strain>
    </source>
</reference>
<dbReference type="Pfam" id="PF04299">
    <property type="entry name" value="FMN_bind_2"/>
    <property type="match status" value="1"/>
</dbReference>
<dbReference type="PIRSF" id="PIRSF010372">
    <property type="entry name" value="PaiB"/>
    <property type="match status" value="1"/>
</dbReference>
<accession>A0ABP7AEY1</accession>
<dbReference type="SUPFAM" id="SSF50475">
    <property type="entry name" value="FMN-binding split barrel"/>
    <property type="match status" value="1"/>
</dbReference>
<dbReference type="PANTHER" id="PTHR35802">
    <property type="entry name" value="PROTEASE SYNTHASE AND SPORULATION PROTEIN PAI 2"/>
    <property type="match status" value="1"/>
</dbReference>
<sequence length="219" mass="24007">MLDTPAYALADEGEVRNLIRTSPWATLVSATPGGLIASHYPFLLDETASGIVLLSHVGADDAALHELGQHETLVIFEGPNGYVSPSWYGRPTGVPTWNYAAVHVYGRPRILSAHRNLEVLERLVDHFEDPLPNPFRMRGTLENSAYADRISVGTTGFALPVDRFVGKEKMSQDKPGEVVARIIETLRQPGPYRNPALADRMAGVNSALRNTHRGYPVTP</sequence>